<dbReference type="InterPro" id="IPR013078">
    <property type="entry name" value="His_Pase_superF_clade-1"/>
</dbReference>
<protein>
    <submittedName>
        <fullName evidence="1">Phosphoglycerate mutase</fullName>
    </submittedName>
</protein>
<dbReference type="CDD" id="cd07067">
    <property type="entry name" value="HP_PGM_like"/>
    <property type="match status" value="1"/>
</dbReference>
<evidence type="ECO:0000313" key="1">
    <source>
        <dbReference type="EMBL" id="KON87136.1"/>
    </source>
</evidence>
<proteinExistence type="predicted"/>
<dbReference type="EMBL" id="LGUF01000007">
    <property type="protein sequence ID" value="KON87136.1"/>
    <property type="molecule type" value="Genomic_DNA"/>
</dbReference>
<dbReference type="SUPFAM" id="SSF53254">
    <property type="entry name" value="Phosphoglycerate mutase-like"/>
    <property type="match status" value="1"/>
</dbReference>
<dbReference type="Proteomes" id="UP000037109">
    <property type="component" value="Unassembled WGS sequence"/>
</dbReference>
<dbReference type="AlphaFoldDB" id="A0A0M0GCI2"/>
<dbReference type="RefSeq" id="WP_053434482.1">
    <property type="nucleotide sequence ID" value="NZ_LGUF01000007.1"/>
</dbReference>
<dbReference type="Gene3D" id="3.40.50.1240">
    <property type="entry name" value="Phosphoglycerate mutase-like"/>
    <property type="match status" value="1"/>
</dbReference>
<evidence type="ECO:0000313" key="2">
    <source>
        <dbReference type="Proteomes" id="UP000037109"/>
    </source>
</evidence>
<dbReference type="OrthoDB" id="512570at2"/>
<sequence length="186" mass="21595">MKTFYIVRHAKAEGQPFSAKLTESGREQALKLIDFFKDKEIKRIYSSPFVRAIETIRPLAQSRNLDIIEESRLGERVLSSILFDDWQEKLKQSFADFELVFEGGESHSAGMERASSLLKELIASNEDHIILVSHGNLSTLLLRYFDENAGFEHLMKMSNPDVFEIKINSDRAVWRRIWNESNVWKN</sequence>
<keyword evidence="2" id="KW-1185">Reference proteome</keyword>
<name>A0A0M0GCI2_SPOGL</name>
<dbReference type="InterPro" id="IPR050275">
    <property type="entry name" value="PGM_Phosphatase"/>
</dbReference>
<dbReference type="GO" id="GO:0005737">
    <property type="term" value="C:cytoplasm"/>
    <property type="evidence" value="ECO:0007669"/>
    <property type="project" value="TreeGrafter"/>
</dbReference>
<dbReference type="STRING" id="1459.AF332_10135"/>
<dbReference type="Pfam" id="PF00300">
    <property type="entry name" value="His_Phos_1"/>
    <property type="match status" value="1"/>
</dbReference>
<organism evidence="1 2">
    <name type="scientific">Sporosarcina globispora</name>
    <name type="common">Bacillus globisporus</name>
    <dbReference type="NCBI Taxonomy" id="1459"/>
    <lineage>
        <taxon>Bacteria</taxon>
        <taxon>Bacillati</taxon>
        <taxon>Bacillota</taxon>
        <taxon>Bacilli</taxon>
        <taxon>Bacillales</taxon>
        <taxon>Caryophanaceae</taxon>
        <taxon>Sporosarcina</taxon>
    </lineage>
</organism>
<accession>A0A0M0GCI2</accession>
<dbReference type="PATRIC" id="fig|1459.3.peg.2155"/>
<dbReference type="GO" id="GO:0016791">
    <property type="term" value="F:phosphatase activity"/>
    <property type="evidence" value="ECO:0007669"/>
    <property type="project" value="TreeGrafter"/>
</dbReference>
<dbReference type="SMART" id="SM00855">
    <property type="entry name" value="PGAM"/>
    <property type="match status" value="1"/>
</dbReference>
<dbReference type="PANTHER" id="PTHR48100">
    <property type="entry name" value="BROAD-SPECIFICITY PHOSPHATASE YOR283W-RELATED"/>
    <property type="match status" value="1"/>
</dbReference>
<comment type="caution">
    <text evidence="1">The sequence shown here is derived from an EMBL/GenBank/DDBJ whole genome shotgun (WGS) entry which is preliminary data.</text>
</comment>
<dbReference type="PANTHER" id="PTHR48100:SF1">
    <property type="entry name" value="HISTIDINE PHOSPHATASE FAMILY PROTEIN-RELATED"/>
    <property type="match status" value="1"/>
</dbReference>
<dbReference type="InterPro" id="IPR029033">
    <property type="entry name" value="His_PPase_superfam"/>
</dbReference>
<gene>
    <name evidence="1" type="ORF">AF332_10135</name>
</gene>
<reference evidence="2" key="1">
    <citation type="submission" date="2015-07" db="EMBL/GenBank/DDBJ databases">
        <title>Fjat-10036 dsm4.</title>
        <authorList>
            <person name="Liu B."/>
            <person name="Wang J."/>
            <person name="Zhu Y."/>
            <person name="Liu G."/>
            <person name="Chen Q."/>
            <person name="Chen Z."/>
            <person name="Lan J."/>
            <person name="Che J."/>
            <person name="Ge C."/>
            <person name="Shi H."/>
            <person name="Pan Z."/>
            <person name="Liu X."/>
        </authorList>
    </citation>
    <scope>NUCLEOTIDE SEQUENCE [LARGE SCALE GENOMIC DNA]</scope>
    <source>
        <strain evidence="2">DSM 4</strain>
    </source>
</reference>